<evidence type="ECO:0000313" key="3">
    <source>
        <dbReference type="Proteomes" id="UP001326199"/>
    </source>
</evidence>
<evidence type="ECO:0000313" key="2">
    <source>
        <dbReference type="EMBL" id="KAK4674312.1"/>
    </source>
</evidence>
<organism evidence="2 3">
    <name type="scientific">Podospora pseudopauciseta</name>
    <dbReference type="NCBI Taxonomy" id="2093780"/>
    <lineage>
        <taxon>Eukaryota</taxon>
        <taxon>Fungi</taxon>
        <taxon>Dikarya</taxon>
        <taxon>Ascomycota</taxon>
        <taxon>Pezizomycotina</taxon>
        <taxon>Sordariomycetes</taxon>
        <taxon>Sordariomycetidae</taxon>
        <taxon>Sordariales</taxon>
        <taxon>Podosporaceae</taxon>
        <taxon>Podospora</taxon>
    </lineage>
</organism>
<sequence>MERAMCRAASTHHKALIPPLLSKAYNTRPAAKSWKPSVFRQANLPIALSWDPSQPVKDFAAAHKIESSEAVKTIPKQTRLTILRVQACRRHAFDHQHEPYLQPQEHPLTKKILWRCYEWKLNRPLWLYATATTNDGSTVVMRRQAECRTLAAIKAVIKASGFDSDGTALDGSGRVLYGTINLVIWSPKTLLNFEWNDLVEYLAGLVKTQILPSYVKMPGSPRMESQRPQTQVPKPQTQRPNSQRPRGRKPEGFTIV</sequence>
<dbReference type="EMBL" id="JAFFHB010000001">
    <property type="protein sequence ID" value="KAK4674312.1"/>
    <property type="molecule type" value="Genomic_DNA"/>
</dbReference>
<proteinExistence type="predicted"/>
<feature type="compositionally biased region" description="Polar residues" evidence="1">
    <location>
        <begin position="226"/>
        <end position="244"/>
    </location>
</feature>
<reference evidence="2 3" key="1">
    <citation type="journal article" date="2023" name="bioRxiv">
        <title>High-quality genome assemblies of four members of thePodospora anserinaspecies complex.</title>
        <authorList>
            <person name="Ament-Velasquez S.L."/>
            <person name="Vogan A.A."/>
            <person name="Wallerman O."/>
            <person name="Hartmann F."/>
            <person name="Gautier V."/>
            <person name="Silar P."/>
            <person name="Giraud T."/>
            <person name="Johannesson H."/>
        </authorList>
    </citation>
    <scope>NUCLEOTIDE SEQUENCE [LARGE SCALE GENOMIC DNA]</scope>
    <source>
        <strain evidence="2 3">CBS 411.78</strain>
    </source>
</reference>
<dbReference type="RefSeq" id="XP_062771634.1">
    <property type="nucleotide sequence ID" value="XM_062908526.1"/>
</dbReference>
<keyword evidence="3" id="KW-1185">Reference proteome</keyword>
<dbReference type="GeneID" id="87928869"/>
<name>A0ABR0I1S8_9PEZI</name>
<accession>A0ABR0I1S8</accession>
<feature type="region of interest" description="Disordered" evidence="1">
    <location>
        <begin position="217"/>
        <end position="256"/>
    </location>
</feature>
<evidence type="ECO:0000256" key="1">
    <source>
        <dbReference type="SAM" id="MobiDB-lite"/>
    </source>
</evidence>
<gene>
    <name evidence="2" type="ORF">QC763_119380</name>
</gene>
<comment type="caution">
    <text evidence="2">The sequence shown here is derived from an EMBL/GenBank/DDBJ whole genome shotgun (WGS) entry which is preliminary data.</text>
</comment>
<dbReference type="Proteomes" id="UP001326199">
    <property type="component" value="Unassembled WGS sequence"/>
</dbReference>
<protein>
    <submittedName>
        <fullName evidence="2">Uncharacterized protein</fullName>
    </submittedName>
</protein>